<dbReference type="AlphaFoldDB" id="A0A8S0WFQ3"/>
<keyword evidence="2" id="KW-1185">Reference proteome</keyword>
<reference evidence="1 2" key="1">
    <citation type="submission" date="2020-01" db="EMBL/GenBank/DDBJ databases">
        <authorList>
            <person name="Gupta K D."/>
        </authorList>
    </citation>
    <scope>NUCLEOTIDE SEQUENCE [LARGE SCALE GENOMIC DNA]</scope>
</reference>
<name>A0A8S0WFQ3_CYCAE</name>
<organism evidence="1 2">
    <name type="scientific">Cyclocybe aegerita</name>
    <name type="common">Black poplar mushroom</name>
    <name type="synonym">Agrocybe aegerita</name>
    <dbReference type="NCBI Taxonomy" id="1973307"/>
    <lineage>
        <taxon>Eukaryota</taxon>
        <taxon>Fungi</taxon>
        <taxon>Dikarya</taxon>
        <taxon>Basidiomycota</taxon>
        <taxon>Agaricomycotina</taxon>
        <taxon>Agaricomycetes</taxon>
        <taxon>Agaricomycetidae</taxon>
        <taxon>Agaricales</taxon>
        <taxon>Agaricineae</taxon>
        <taxon>Bolbitiaceae</taxon>
        <taxon>Cyclocybe</taxon>
    </lineage>
</organism>
<evidence type="ECO:0000313" key="2">
    <source>
        <dbReference type="Proteomes" id="UP000467700"/>
    </source>
</evidence>
<gene>
    <name evidence="1" type="ORF">AAE3_LOCUS10448</name>
</gene>
<dbReference type="Proteomes" id="UP000467700">
    <property type="component" value="Unassembled WGS sequence"/>
</dbReference>
<dbReference type="EMBL" id="CACVBS010000067">
    <property type="protein sequence ID" value="CAA7268220.1"/>
    <property type="molecule type" value="Genomic_DNA"/>
</dbReference>
<comment type="caution">
    <text evidence="1">The sequence shown here is derived from an EMBL/GenBank/DDBJ whole genome shotgun (WGS) entry which is preliminary data.</text>
</comment>
<accession>A0A8S0WFQ3</accession>
<dbReference type="OrthoDB" id="2152029at2759"/>
<proteinExistence type="predicted"/>
<protein>
    <submittedName>
        <fullName evidence="1">Uncharacterized protein</fullName>
    </submittedName>
</protein>
<evidence type="ECO:0000313" key="1">
    <source>
        <dbReference type="EMBL" id="CAA7268220.1"/>
    </source>
</evidence>
<sequence>MYGAVSWFERLRTVFILVPLPFVSLSRLLSPFLASEKHKTWRCVLTDACFSYIPSSICVKAERRGHDTECLRDMGGEERRGGGTYCLPLQDFAATFCKDAIDNVEKTTETKVGLVPLTYSLIPEAYVPNQLPKLIKAIHYLLQQGVYPSNIHLAGRALVLQLLSHIRVHHPIYLSQAPEGECDGLEGVVLCVFISIGEYECLRRRQGYWTVVQGRFRDNGRTNEGVHDDQYLDVMAGEKRPGELTMKINE</sequence>